<dbReference type="Proteomes" id="UP000515135">
    <property type="component" value="Unplaced"/>
</dbReference>
<dbReference type="RefSeq" id="XP_019613621.1">
    <property type="nucleotide sequence ID" value="XM_019758062.1"/>
</dbReference>
<dbReference type="KEGG" id="bbel:109461680"/>
<dbReference type="AlphaFoldDB" id="A0A6P4YA08"/>
<protein>
    <submittedName>
        <fullName evidence="10">Sodium-dependent phosphate transport protein 2B-like</fullName>
    </submittedName>
</protein>
<comment type="similarity">
    <text evidence="2">Belongs to the SLC34A transporter family.</text>
</comment>
<dbReference type="Pfam" id="PF02690">
    <property type="entry name" value="Na_Pi_cotrans"/>
    <property type="match status" value="2"/>
</dbReference>
<evidence type="ECO:0000313" key="9">
    <source>
        <dbReference type="Proteomes" id="UP000515135"/>
    </source>
</evidence>
<dbReference type="GO" id="GO:0005436">
    <property type="term" value="F:sodium:phosphate symporter activity"/>
    <property type="evidence" value="ECO:0007669"/>
    <property type="project" value="InterPro"/>
</dbReference>
<feature type="transmembrane region" description="Helical" evidence="8">
    <location>
        <begin position="558"/>
        <end position="579"/>
    </location>
</feature>
<feature type="transmembrane region" description="Helical" evidence="8">
    <location>
        <begin position="367"/>
        <end position="391"/>
    </location>
</feature>
<sequence length="653" mass="71899">MASPTSSAATSAATTPSGSPSSTRRLIKPDTPPPPYSEKAKYEGNRLLPVPEGTITVQVERDYPTTKTPIDDPWALPELQDTDVKWADLDTFGKVKRVVVNATKIALLILTMYLFICSLDFLSSAFRLLGGKAAGKAFSDNALLQNPIAGLMIGVLATVLVQSSSTSTSIVVTMVASGLLDVRPAIPIIMGANIGTSVTNTIVSMAQASERNEFRRAFGGATVHDMFNWLTVLVFLPIEVATGYLYHLSHYIVKSFNLETKDMKQEFLKVLTKPFTKLVIQIDKKVISKIATGDEKAYEKSLIKEWCEKEQNLVTKNVTQLMNVTVLENGVNVTREMNVTREIEEEVTVNIKKCSFLFQDTGLNDTAVGIILLVVALIMLCVCLVTIVKILNSMLRGRVAKIVKKTINAEFPGKLSFLAGYLAILVGAGLTILVQSSSIFTSTMTPLVGIGVISIERMYPLTLGSNIGTTTTGLLAAFANSGAKLEKGLQIAICHLFFNLSGIMVFYPLPFLRFPIKMAKWLGNTTADYRWFAVLYLVLMFFVFPALVFGLSLAGWQYLAAIGGPLAFLVVVIVVINVLQHKYPKVLPAKLKNWEWLPLWMRSLQPLDNLITKMLAVFRCCKKSSTEQHVMYFPVQVDVSKFLHKVDSKETVL</sequence>
<keyword evidence="3" id="KW-1003">Cell membrane</keyword>
<gene>
    <name evidence="10" type="primary">LOC109461680</name>
</gene>
<dbReference type="NCBIfam" id="TIGR01013">
    <property type="entry name" value="2a58"/>
    <property type="match status" value="1"/>
</dbReference>
<evidence type="ECO:0000313" key="10">
    <source>
        <dbReference type="RefSeq" id="XP_019613621.1"/>
    </source>
</evidence>
<dbReference type="InterPro" id="IPR003841">
    <property type="entry name" value="Na/Pi_transpt"/>
</dbReference>
<feature type="transmembrane region" description="Helical" evidence="8">
    <location>
        <begin position="411"/>
        <end position="433"/>
    </location>
</feature>
<feature type="transmembrane region" description="Helical" evidence="8">
    <location>
        <begin position="439"/>
        <end position="456"/>
    </location>
</feature>
<dbReference type="GO" id="GO:0016324">
    <property type="term" value="C:apical plasma membrane"/>
    <property type="evidence" value="ECO:0007669"/>
    <property type="project" value="UniProtKB-SubCell"/>
</dbReference>
<keyword evidence="5 8" id="KW-1133">Transmembrane helix</keyword>
<feature type="compositionally biased region" description="Low complexity" evidence="7">
    <location>
        <begin position="1"/>
        <end position="23"/>
    </location>
</feature>
<dbReference type="GO" id="GO:0005903">
    <property type="term" value="C:brush border"/>
    <property type="evidence" value="ECO:0007669"/>
    <property type="project" value="TreeGrafter"/>
</dbReference>
<keyword evidence="4 8" id="KW-0812">Transmembrane</keyword>
<feature type="transmembrane region" description="Helical" evidence="8">
    <location>
        <begin position="531"/>
        <end position="552"/>
    </location>
</feature>
<keyword evidence="9" id="KW-1185">Reference proteome</keyword>
<name>A0A6P4YA08_BRABE</name>
<dbReference type="PANTHER" id="PTHR10010:SF46">
    <property type="entry name" value="SODIUM-DEPENDENT PHOSPHATE TRANSPORT PROTEIN 2B"/>
    <property type="match status" value="1"/>
</dbReference>
<dbReference type="OrthoDB" id="76259at2759"/>
<evidence type="ECO:0000256" key="6">
    <source>
        <dbReference type="ARBA" id="ARBA00023136"/>
    </source>
</evidence>
<comment type="subcellular location">
    <subcellularLocation>
        <location evidence="1">Apical cell membrane</location>
        <topology evidence="1">Multi-pass membrane protein</topology>
    </subcellularLocation>
</comment>
<feature type="transmembrane region" description="Helical" evidence="8">
    <location>
        <begin position="463"/>
        <end position="483"/>
    </location>
</feature>
<feature type="transmembrane region" description="Helical" evidence="8">
    <location>
        <begin position="227"/>
        <end position="246"/>
    </location>
</feature>
<keyword evidence="6 8" id="KW-0472">Membrane</keyword>
<evidence type="ECO:0000256" key="2">
    <source>
        <dbReference type="ARBA" id="ARBA00005808"/>
    </source>
</evidence>
<evidence type="ECO:0000256" key="4">
    <source>
        <dbReference type="ARBA" id="ARBA00022692"/>
    </source>
</evidence>
<evidence type="ECO:0000256" key="3">
    <source>
        <dbReference type="ARBA" id="ARBA00022475"/>
    </source>
</evidence>
<evidence type="ECO:0000256" key="8">
    <source>
        <dbReference type="SAM" id="Phobius"/>
    </source>
</evidence>
<feature type="transmembrane region" description="Helical" evidence="8">
    <location>
        <begin position="105"/>
        <end position="130"/>
    </location>
</feature>
<evidence type="ECO:0000256" key="1">
    <source>
        <dbReference type="ARBA" id="ARBA00004424"/>
    </source>
</evidence>
<feature type="transmembrane region" description="Helical" evidence="8">
    <location>
        <begin position="142"/>
        <end position="165"/>
    </location>
</feature>
<dbReference type="GeneID" id="109461680"/>
<organism evidence="9 10">
    <name type="scientific">Branchiostoma belcheri</name>
    <name type="common">Amphioxus</name>
    <dbReference type="NCBI Taxonomy" id="7741"/>
    <lineage>
        <taxon>Eukaryota</taxon>
        <taxon>Metazoa</taxon>
        <taxon>Chordata</taxon>
        <taxon>Cephalochordata</taxon>
        <taxon>Leptocardii</taxon>
        <taxon>Amphioxiformes</taxon>
        <taxon>Branchiostomatidae</taxon>
        <taxon>Branchiostoma</taxon>
    </lineage>
</organism>
<feature type="transmembrane region" description="Helical" evidence="8">
    <location>
        <begin position="489"/>
        <end position="510"/>
    </location>
</feature>
<evidence type="ECO:0000256" key="5">
    <source>
        <dbReference type="ARBA" id="ARBA00022989"/>
    </source>
</evidence>
<reference evidence="10" key="1">
    <citation type="submission" date="2025-08" db="UniProtKB">
        <authorList>
            <consortium name="RefSeq"/>
        </authorList>
    </citation>
    <scope>IDENTIFICATION</scope>
    <source>
        <tissue evidence="10">Gonad</tissue>
    </source>
</reference>
<dbReference type="GO" id="GO:0044341">
    <property type="term" value="P:sodium-dependent phosphate transport"/>
    <property type="evidence" value="ECO:0007669"/>
    <property type="project" value="InterPro"/>
</dbReference>
<feature type="region of interest" description="Disordered" evidence="7">
    <location>
        <begin position="1"/>
        <end position="43"/>
    </location>
</feature>
<proteinExistence type="inferred from homology"/>
<dbReference type="NCBIfam" id="NF037997">
    <property type="entry name" value="Na_Pi_symport"/>
    <property type="match status" value="1"/>
</dbReference>
<dbReference type="PANTHER" id="PTHR10010">
    <property type="entry name" value="SOLUTE CARRIER FAMILY 34 SODIUM PHOSPHATE , MEMBER 2-RELATED"/>
    <property type="match status" value="1"/>
</dbReference>
<dbReference type="GO" id="GO:0031982">
    <property type="term" value="C:vesicle"/>
    <property type="evidence" value="ECO:0007669"/>
    <property type="project" value="TreeGrafter"/>
</dbReference>
<accession>A0A6P4YA08</accession>
<evidence type="ECO:0000256" key="7">
    <source>
        <dbReference type="SAM" id="MobiDB-lite"/>
    </source>
</evidence>